<organism evidence="2 3">
    <name type="scientific">Mycteria americana</name>
    <name type="common">Wood stork</name>
    <dbReference type="NCBI Taxonomy" id="33587"/>
    <lineage>
        <taxon>Eukaryota</taxon>
        <taxon>Metazoa</taxon>
        <taxon>Chordata</taxon>
        <taxon>Craniata</taxon>
        <taxon>Vertebrata</taxon>
        <taxon>Euteleostomi</taxon>
        <taxon>Archelosauria</taxon>
        <taxon>Archosauria</taxon>
        <taxon>Dinosauria</taxon>
        <taxon>Saurischia</taxon>
        <taxon>Theropoda</taxon>
        <taxon>Coelurosauria</taxon>
        <taxon>Aves</taxon>
        <taxon>Neognathae</taxon>
        <taxon>Neoaves</taxon>
        <taxon>Aequornithes</taxon>
        <taxon>Ciconiiformes</taxon>
        <taxon>Ciconiidae</taxon>
        <taxon>Mycteria</taxon>
    </lineage>
</organism>
<reference evidence="2 3" key="1">
    <citation type="journal article" date="2023" name="J. Hered.">
        <title>Chromosome-level genome of the wood stork (Mycteria americana) provides insight into avian chromosome evolution.</title>
        <authorList>
            <person name="Flamio R. Jr."/>
            <person name="Ramstad K.M."/>
        </authorList>
    </citation>
    <scope>NUCLEOTIDE SEQUENCE [LARGE SCALE GENOMIC DNA]</scope>
    <source>
        <strain evidence="2">JAX WOST 10</strain>
    </source>
</reference>
<dbReference type="InterPro" id="IPR000477">
    <property type="entry name" value="RT_dom"/>
</dbReference>
<dbReference type="AlphaFoldDB" id="A0AAN7N7R4"/>
<name>A0AAN7N7R4_MYCAM</name>
<keyword evidence="3" id="KW-1185">Reference proteome</keyword>
<evidence type="ECO:0000313" key="3">
    <source>
        <dbReference type="Proteomes" id="UP001333110"/>
    </source>
</evidence>
<dbReference type="PANTHER" id="PTHR33332">
    <property type="entry name" value="REVERSE TRANSCRIPTASE DOMAIN-CONTAINING PROTEIN"/>
    <property type="match status" value="1"/>
</dbReference>
<dbReference type="Proteomes" id="UP001333110">
    <property type="component" value="Unassembled WGS sequence"/>
</dbReference>
<accession>A0AAN7N7R4</accession>
<dbReference type="InterPro" id="IPR043502">
    <property type="entry name" value="DNA/RNA_pol_sf"/>
</dbReference>
<dbReference type="SUPFAM" id="SSF56672">
    <property type="entry name" value="DNA/RNA polymerases"/>
    <property type="match status" value="1"/>
</dbReference>
<feature type="domain" description="Reverse transcriptase" evidence="1">
    <location>
        <begin position="65"/>
        <end position="276"/>
    </location>
</feature>
<dbReference type="Pfam" id="PF00078">
    <property type="entry name" value="RVT_1"/>
    <property type="match status" value="1"/>
</dbReference>
<dbReference type="EMBL" id="JAUNZN010000019">
    <property type="protein sequence ID" value="KAK4810190.1"/>
    <property type="molecule type" value="Genomic_DNA"/>
</dbReference>
<gene>
    <name evidence="2" type="ORF">QYF61_010963</name>
</gene>
<comment type="caution">
    <text evidence="2">The sequence shown here is derived from an EMBL/GenBank/DDBJ whole genome shotgun (WGS) entry which is preliminary data.</text>
</comment>
<protein>
    <recommendedName>
        <fullName evidence="1">Reverse transcriptase domain-containing protein</fullName>
    </recommendedName>
</protein>
<dbReference type="CDD" id="cd01650">
    <property type="entry name" value="RT_nLTR_like"/>
    <property type="match status" value="1"/>
</dbReference>
<proteinExistence type="predicted"/>
<sequence>MVSDLLHHLDIHKSMGPDEIHLRVLKELADVLTKPLSIIYQQSWLTGEVPVDWRLANVTPIYKKGWKEDPGNYRPVSLTSVPGKLMEQMILSAITQHVEDNQGIKPSQHGFRKGRSCLTSLISFCDKVTRLVDEGKAVDVVYLDFSKDFDMVSHSILLEKLAAHGLDGCTLHWVKDWLDGWAQRVVVNGVKSTWQPVTSGVSQDSVLGPVLFNIFINDLDEGIKCTLSKSADDTKLGGSVDLLEGRKALQRDLDRLDRWAKANCVRFNKAQCWILHSGHSNPMQRYRLGEEWLESCLVEKDLGVLVNSHLNMSQQCAQVAKKANGILACIRNGVASRTRAVIVPCTRHWPHLEYCVQFWAPHYKRDIEVLERVQRSAMKLVKGLEQKSDEERLRELRLFSLEKWRLRGDLIALYNYLKGGCGEVTSDRTRGNGLKLCQGRFRLGIGKFYYTERVVQHWNRLPREVVESPSLEVFKRHGPPGAMGIPGPIGPPGPPGLTVSCFTHKVLKWGRDLLVHQGYQDLRVNKVFRDLQGHQDKLENRRDQMTLSFRKEIRVFQVIQAHQDFLGHKALLYRTHSFINIMDPFENQDTSLAQGLPGGPGINGAPGRQGEKALMQLWDQKVAKDCRDFQELKGSVDSLVGRAHLACQVLQGSLLLDLLAHLAYLVKEDRREIQAYLVFLFLGNQDLMDHEDLQDHQVRQGHLHHQFLLAKGYVSRGRQVLQEFQDNRALQGSEAKKVRDSQGPPVLLGDLVLKETREMS</sequence>
<evidence type="ECO:0000313" key="2">
    <source>
        <dbReference type="EMBL" id="KAK4810190.1"/>
    </source>
</evidence>
<evidence type="ECO:0000259" key="1">
    <source>
        <dbReference type="Pfam" id="PF00078"/>
    </source>
</evidence>